<comment type="caution">
    <text evidence="2">The sequence shown here is derived from an EMBL/GenBank/DDBJ whole genome shotgun (WGS) entry which is preliminary data.</text>
</comment>
<dbReference type="AlphaFoldDB" id="A0A2U2AEZ6"/>
<accession>A0A2U2AEZ6</accession>
<organism evidence="2 3">
    <name type="scientific">Ignatzschineria ureiclastica</name>
    <dbReference type="NCBI Taxonomy" id="472582"/>
    <lineage>
        <taxon>Bacteria</taxon>
        <taxon>Pseudomonadati</taxon>
        <taxon>Pseudomonadota</taxon>
        <taxon>Gammaproteobacteria</taxon>
        <taxon>Cardiobacteriales</taxon>
        <taxon>Ignatzschineriaceae</taxon>
        <taxon>Ignatzschineria</taxon>
    </lineage>
</organism>
<dbReference type="EMBL" id="QEWQ01000003">
    <property type="protein sequence ID" value="PWD81220.1"/>
    <property type="molecule type" value="Genomic_DNA"/>
</dbReference>
<protein>
    <recommendedName>
        <fullName evidence="4">Lipoprotein</fullName>
    </recommendedName>
</protein>
<proteinExistence type="predicted"/>
<sequence>MKIREILGVLMMVLLLAGCMSAAPNYINGRYYMAGDSDCKRGSVNQYGNLNCYNSKGEYTGSRRPISEMQAKAWYDSQNSSSGSSGGSYNPPRQTFCNNIAGTVICNSF</sequence>
<name>A0A2U2AEZ6_9GAMM</name>
<dbReference type="Proteomes" id="UP000245020">
    <property type="component" value="Unassembled WGS sequence"/>
</dbReference>
<keyword evidence="3" id="KW-1185">Reference proteome</keyword>
<keyword evidence="1" id="KW-0732">Signal</keyword>
<feature type="signal peptide" evidence="1">
    <location>
        <begin position="1"/>
        <end position="22"/>
    </location>
</feature>
<reference evidence="3" key="1">
    <citation type="submission" date="2018-05" db="EMBL/GenBank/DDBJ databases">
        <title>Ignatzschineria dubaiensis sp. nov., isolated from necrotic foot tissues of dromedaries (Camelus dromedarius) and associated maggots in Dubai, United Arab Emirates.</title>
        <authorList>
            <person name="Tsang C.C."/>
            <person name="Tang J.Y.M."/>
            <person name="Fong J.Y.H."/>
            <person name="Kinne J."/>
            <person name="Lee H.H."/>
            <person name="Joseph M."/>
            <person name="Jose S."/>
            <person name="Schuster R.K."/>
            <person name="Tang Y."/>
            <person name="Sivakumar S."/>
            <person name="Chen J.H.K."/>
            <person name="Teng J.L.L."/>
            <person name="Lau S.K.P."/>
            <person name="Wernery U."/>
            <person name="Woo P.C.Y."/>
        </authorList>
    </citation>
    <scope>NUCLEOTIDE SEQUENCE [LARGE SCALE GENOMIC DNA]</scope>
    <source>
        <strain evidence="3">KCTC 22644</strain>
    </source>
</reference>
<feature type="chain" id="PRO_5015507596" description="Lipoprotein" evidence="1">
    <location>
        <begin position="23"/>
        <end position="109"/>
    </location>
</feature>
<dbReference type="PROSITE" id="PS51257">
    <property type="entry name" value="PROKAR_LIPOPROTEIN"/>
    <property type="match status" value="1"/>
</dbReference>
<evidence type="ECO:0000256" key="1">
    <source>
        <dbReference type="SAM" id="SignalP"/>
    </source>
</evidence>
<evidence type="ECO:0000313" key="3">
    <source>
        <dbReference type="Proteomes" id="UP000245020"/>
    </source>
</evidence>
<evidence type="ECO:0008006" key="4">
    <source>
        <dbReference type="Google" id="ProtNLM"/>
    </source>
</evidence>
<gene>
    <name evidence="2" type="ORF">DC083_04845</name>
</gene>
<evidence type="ECO:0000313" key="2">
    <source>
        <dbReference type="EMBL" id="PWD81220.1"/>
    </source>
</evidence>